<accession>A0A1J5SIK7</accession>
<keyword evidence="7 11" id="KW-0675">Receptor</keyword>
<dbReference type="GO" id="GO:0009279">
    <property type="term" value="C:cell outer membrane"/>
    <property type="evidence" value="ECO:0007669"/>
    <property type="project" value="UniProtKB-SubCell"/>
</dbReference>
<evidence type="ECO:0000256" key="8">
    <source>
        <dbReference type="ARBA" id="ARBA00023237"/>
    </source>
</evidence>
<dbReference type="SUPFAM" id="SSF49464">
    <property type="entry name" value="Carboxypeptidase regulatory domain-like"/>
    <property type="match status" value="1"/>
</dbReference>
<dbReference type="InterPro" id="IPR000531">
    <property type="entry name" value="Beta-barrel_TonB"/>
</dbReference>
<sequence>MSPAFLYSAFSRNLILFIFFSISIQLSAQNKFTVSGIVKDKQTGELLIGASVKLEGTNNNAITNGYGFYSITATQNNYNISFNYSGYQINSQKINLNQNIELIVELQPQLNVLTDVIVSTKKKNENISKPLMGVEKLSMKEINQLPVLLGEKDVLKSIQLLPGIKSAGEGNSGFYVRGGGSDQNLILLDEAPVYNASHLLGFFSTFNSDAIKDVTLYKGGMPAQYGGRLSSVVDIKMKDGNNKDYAVSGGVGLISSRINIEGPIVKDKGSFIISARRTYADMFLKLSPDTVMRGNTIYFYDLNAKANYKLGKNDRLFLSGYFGRDVLGFGQSFSTDWGNATGTLRWNHIVSSKIFSNTSLIYSDYSYNIKIQSGTDNFKITSQIQDLNLKQDFDFYINNNNKIKFGADIIRHVVSPGRITATNVSNIRSSEIQNRYSIESAAYISHELTVNDKLNFVYGLRLSNLSCIGPGNYYHYDQNGNTLDTIHYNAGQIVASYWNLEPRFAASYQLDEISSIKFSYNRNIQNLHLLSNATASTPTDLWLPSTNNVKPEIADQVSLGYFKNFKNDQFEFSVETYYKWLQNQIDYRSGADLQANDNVESELLYGTGRAYGIEFFLKKKFGRFSGWTGYTLSRTEKRFAEINNGNYFPARQDQTHNISLVGIYKLNEQWTLSGTWVYNTGNAVTFPSGKYYVNGQVIFLYTERNGYRMPAYHRLDLAATWESKKNKTRKYQSSWTYGLYNVYGRENAYFIQFKNDPNDASKTIAVQTSLFRFVPSVTWNFKF</sequence>
<evidence type="ECO:0000313" key="11">
    <source>
        <dbReference type="EMBL" id="OIR08266.1"/>
    </source>
</evidence>
<dbReference type="InterPro" id="IPR039426">
    <property type="entry name" value="TonB-dep_rcpt-like"/>
</dbReference>
<evidence type="ECO:0000256" key="2">
    <source>
        <dbReference type="ARBA" id="ARBA00022448"/>
    </source>
</evidence>
<evidence type="ECO:0000256" key="4">
    <source>
        <dbReference type="ARBA" id="ARBA00022729"/>
    </source>
</evidence>
<feature type="domain" description="TonB-dependent receptor-like beta-barrel" evidence="9">
    <location>
        <begin position="314"/>
        <end position="741"/>
    </location>
</feature>
<comment type="subcellular location">
    <subcellularLocation>
        <location evidence="1">Cell outer membrane</location>
        <topology evidence="1">Multi-pass membrane protein</topology>
    </subcellularLocation>
</comment>
<gene>
    <name evidence="11" type="primary">susC_12</name>
    <name evidence="11" type="ORF">GALL_94340</name>
</gene>
<dbReference type="PANTHER" id="PTHR30069">
    <property type="entry name" value="TONB-DEPENDENT OUTER MEMBRANE RECEPTOR"/>
    <property type="match status" value="1"/>
</dbReference>
<dbReference type="Pfam" id="PF07715">
    <property type="entry name" value="Plug"/>
    <property type="match status" value="1"/>
</dbReference>
<dbReference type="InterPro" id="IPR008969">
    <property type="entry name" value="CarboxyPept-like_regulatory"/>
</dbReference>
<dbReference type="Gene3D" id="2.60.40.1120">
    <property type="entry name" value="Carboxypeptidase-like, regulatory domain"/>
    <property type="match status" value="1"/>
</dbReference>
<keyword evidence="5" id="KW-0798">TonB box</keyword>
<keyword evidence="4" id="KW-0732">Signal</keyword>
<dbReference type="Gene3D" id="2.170.130.10">
    <property type="entry name" value="TonB-dependent receptor, plug domain"/>
    <property type="match status" value="1"/>
</dbReference>
<proteinExistence type="predicted"/>
<evidence type="ECO:0000256" key="7">
    <source>
        <dbReference type="ARBA" id="ARBA00023170"/>
    </source>
</evidence>
<evidence type="ECO:0000256" key="1">
    <source>
        <dbReference type="ARBA" id="ARBA00004571"/>
    </source>
</evidence>
<dbReference type="Pfam" id="PF00593">
    <property type="entry name" value="TonB_dep_Rec_b-barrel"/>
    <property type="match status" value="1"/>
</dbReference>
<dbReference type="InterPro" id="IPR012910">
    <property type="entry name" value="Plug_dom"/>
</dbReference>
<dbReference type="PROSITE" id="PS52016">
    <property type="entry name" value="TONB_DEPENDENT_REC_3"/>
    <property type="match status" value="1"/>
</dbReference>
<comment type="caution">
    <text evidence="11">The sequence shown here is derived from an EMBL/GenBank/DDBJ whole genome shotgun (WGS) entry which is preliminary data.</text>
</comment>
<dbReference type="InterPro" id="IPR036942">
    <property type="entry name" value="Beta-barrel_TonB_sf"/>
</dbReference>
<evidence type="ECO:0000256" key="5">
    <source>
        <dbReference type="ARBA" id="ARBA00023077"/>
    </source>
</evidence>
<dbReference type="InterPro" id="IPR037066">
    <property type="entry name" value="Plug_dom_sf"/>
</dbReference>
<evidence type="ECO:0000256" key="3">
    <source>
        <dbReference type="ARBA" id="ARBA00022692"/>
    </source>
</evidence>
<dbReference type="GO" id="GO:0015344">
    <property type="term" value="F:siderophore uptake transmembrane transporter activity"/>
    <property type="evidence" value="ECO:0007669"/>
    <property type="project" value="TreeGrafter"/>
</dbReference>
<dbReference type="Gene3D" id="2.40.170.20">
    <property type="entry name" value="TonB-dependent receptor, beta-barrel domain"/>
    <property type="match status" value="1"/>
</dbReference>
<evidence type="ECO:0000259" key="10">
    <source>
        <dbReference type="Pfam" id="PF07715"/>
    </source>
</evidence>
<feature type="domain" description="TonB-dependent receptor plug" evidence="10">
    <location>
        <begin position="150"/>
        <end position="228"/>
    </location>
</feature>
<dbReference type="SUPFAM" id="SSF56935">
    <property type="entry name" value="Porins"/>
    <property type="match status" value="1"/>
</dbReference>
<keyword evidence="6" id="KW-0472">Membrane</keyword>
<evidence type="ECO:0000259" key="9">
    <source>
        <dbReference type="Pfam" id="PF00593"/>
    </source>
</evidence>
<evidence type="ECO:0000256" key="6">
    <source>
        <dbReference type="ARBA" id="ARBA00023136"/>
    </source>
</evidence>
<keyword evidence="3" id="KW-0812">Transmembrane</keyword>
<protein>
    <submittedName>
        <fullName evidence="11">TonB-dependent receptor SusC</fullName>
    </submittedName>
</protein>
<dbReference type="PANTHER" id="PTHR30069:SF29">
    <property type="entry name" value="HEMOGLOBIN AND HEMOGLOBIN-HAPTOGLOBIN-BINDING PROTEIN 1-RELATED"/>
    <property type="match status" value="1"/>
</dbReference>
<name>A0A1J5SIK7_9ZZZZ</name>
<organism evidence="11">
    <name type="scientific">mine drainage metagenome</name>
    <dbReference type="NCBI Taxonomy" id="410659"/>
    <lineage>
        <taxon>unclassified sequences</taxon>
        <taxon>metagenomes</taxon>
        <taxon>ecological metagenomes</taxon>
    </lineage>
</organism>
<keyword evidence="2" id="KW-0813">Transport</keyword>
<keyword evidence="8" id="KW-0998">Cell outer membrane</keyword>
<dbReference type="GO" id="GO:0044718">
    <property type="term" value="P:siderophore transmembrane transport"/>
    <property type="evidence" value="ECO:0007669"/>
    <property type="project" value="TreeGrafter"/>
</dbReference>
<dbReference type="Pfam" id="PF13715">
    <property type="entry name" value="CarbopepD_reg_2"/>
    <property type="match status" value="1"/>
</dbReference>
<dbReference type="AlphaFoldDB" id="A0A1J5SIK7"/>
<dbReference type="EMBL" id="MLJW01000032">
    <property type="protein sequence ID" value="OIR08266.1"/>
    <property type="molecule type" value="Genomic_DNA"/>
</dbReference>
<reference evidence="11" key="1">
    <citation type="submission" date="2016-10" db="EMBL/GenBank/DDBJ databases">
        <title>Sequence of Gallionella enrichment culture.</title>
        <authorList>
            <person name="Poehlein A."/>
            <person name="Muehling M."/>
            <person name="Daniel R."/>
        </authorList>
    </citation>
    <scope>NUCLEOTIDE SEQUENCE</scope>
</reference>